<comment type="caution">
    <text evidence="1">The sequence shown here is derived from an EMBL/GenBank/DDBJ whole genome shotgun (WGS) entry which is preliminary data.</text>
</comment>
<dbReference type="OrthoDB" id="1034872at2"/>
<name>A0A401LYU9_9BACE</name>
<dbReference type="Gene3D" id="1.10.10.1150">
    <property type="entry name" value="Coenzyme PQQ synthesis protein D (PqqD)"/>
    <property type="match status" value="1"/>
</dbReference>
<dbReference type="Pfam" id="PF05402">
    <property type="entry name" value="PqqD"/>
    <property type="match status" value="1"/>
</dbReference>
<dbReference type="AlphaFoldDB" id="A0A401LYU9"/>
<evidence type="ECO:0008006" key="3">
    <source>
        <dbReference type="Google" id="ProtNLM"/>
    </source>
</evidence>
<accession>A0A401LYU9</accession>
<dbReference type="InterPro" id="IPR008792">
    <property type="entry name" value="PQQD"/>
</dbReference>
<evidence type="ECO:0000313" key="1">
    <source>
        <dbReference type="EMBL" id="GCB36673.1"/>
    </source>
</evidence>
<dbReference type="EMBL" id="BHWB01000014">
    <property type="protein sequence ID" value="GCB36673.1"/>
    <property type="molecule type" value="Genomic_DNA"/>
</dbReference>
<evidence type="ECO:0000313" key="2">
    <source>
        <dbReference type="Proteomes" id="UP000288079"/>
    </source>
</evidence>
<protein>
    <recommendedName>
        <fullName evidence="3">PqqD family protein</fullName>
    </recommendedName>
</protein>
<keyword evidence="2" id="KW-1185">Reference proteome</keyword>
<gene>
    <name evidence="1" type="ORF">KGMB02408_36180</name>
</gene>
<dbReference type="InterPro" id="IPR041881">
    <property type="entry name" value="PqqD_sf"/>
</dbReference>
<dbReference type="Proteomes" id="UP000288079">
    <property type="component" value="Unassembled WGS sequence"/>
</dbReference>
<organism evidence="1 2">
    <name type="scientific">Bacteroides faecalis</name>
    <dbReference type="NCBI Taxonomy" id="2447885"/>
    <lineage>
        <taxon>Bacteria</taxon>
        <taxon>Pseudomonadati</taxon>
        <taxon>Bacteroidota</taxon>
        <taxon>Bacteroidia</taxon>
        <taxon>Bacteroidales</taxon>
        <taxon>Bacteroidaceae</taxon>
        <taxon>Bacteroides</taxon>
    </lineage>
</organism>
<sequence length="121" mass="14243">MAEKKKINLLEVIPCRSEHITAVKEGEEMILSFPRFKRSWVNRYLVPKGMSKEIHVRLEEHGTAVWELIDNKRTVQNIIEKLADHFHHEAGYESRVSVYLYQLQKDGFIKLIINKENIPSN</sequence>
<reference evidence="1 2" key="1">
    <citation type="submission" date="2018-10" db="EMBL/GenBank/DDBJ databases">
        <title>Draft Genome Sequence of Bacteroides sp. KCTC 15687.</title>
        <authorList>
            <person name="Yu S.Y."/>
            <person name="Kim J.S."/>
            <person name="Oh B.S."/>
            <person name="Park S.H."/>
            <person name="Kang S.W."/>
            <person name="Park J.E."/>
            <person name="Choi S.H."/>
            <person name="Han K.I."/>
            <person name="Lee K.C."/>
            <person name="Eom M.K."/>
            <person name="Suh M.K."/>
            <person name="Lee D.H."/>
            <person name="Yoon H."/>
            <person name="Kim B."/>
            <person name="Yang S.J."/>
            <person name="Lee J.S."/>
            <person name="Lee J.H."/>
        </authorList>
    </citation>
    <scope>NUCLEOTIDE SEQUENCE [LARGE SCALE GENOMIC DNA]</scope>
    <source>
        <strain evidence="1 2">KCTC 15687</strain>
    </source>
</reference>
<dbReference type="RefSeq" id="WP_125042306.1">
    <property type="nucleotide sequence ID" value="NZ_BHWB01000014.1"/>
</dbReference>
<proteinExistence type="predicted"/>